<dbReference type="Proteomes" id="UP001152795">
    <property type="component" value="Unassembled WGS sequence"/>
</dbReference>
<comment type="caution">
    <text evidence="1">The sequence shown here is derived from an EMBL/GenBank/DDBJ whole genome shotgun (WGS) entry which is preliminary data.</text>
</comment>
<dbReference type="OrthoDB" id="8197232at2759"/>
<dbReference type="PANTHER" id="PTHR33332">
    <property type="entry name" value="REVERSE TRANSCRIPTASE DOMAIN-CONTAINING PROTEIN"/>
    <property type="match status" value="1"/>
</dbReference>
<dbReference type="InterPro" id="IPR043502">
    <property type="entry name" value="DNA/RNA_pol_sf"/>
</dbReference>
<dbReference type="SUPFAM" id="SSF56672">
    <property type="entry name" value="DNA/RNA polymerases"/>
    <property type="match status" value="1"/>
</dbReference>
<gene>
    <name evidence="1" type="ORF">PACLA_8A039484</name>
</gene>
<sequence>MDNYRPVSILPVVSKILERAVHTQLYKFMVDNNLLSPYQSGFRKRHSTETACISFTDSIRRGMDQGMLTGSVFIDLRKAFDTVNHGLLLEKLHGYGVTGGELDWFKDYLSNRKQLVDYLNTYSDPLPLNSGVPQGSILGPLLFVIFVNDLPNAVNSCSILMYADDT</sequence>
<keyword evidence="2" id="KW-1185">Reference proteome</keyword>
<name>A0A7D9LHH4_PARCT</name>
<dbReference type="CDD" id="cd01650">
    <property type="entry name" value="RT_nLTR_like"/>
    <property type="match status" value="1"/>
</dbReference>
<organism evidence="1 2">
    <name type="scientific">Paramuricea clavata</name>
    <name type="common">Red gorgonian</name>
    <name type="synonym">Violescent sea-whip</name>
    <dbReference type="NCBI Taxonomy" id="317549"/>
    <lineage>
        <taxon>Eukaryota</taxon>
        <taxon>Metazoa</taxon>
        <taxon>Cnidaria</taxon>
        <taxon>Anthozoa</taxon>
        <taxon>Octocorallia</taxon>
        <taxon>Malacalcyonacea</taxon>
        <taxon>Plexauridae</taxon>
        <taxon>Paramuricea</taxon>
    </lineage>
</organism>
<accession>A0A7D9LHH4</accession>
<dbReference type="PROSITE" id="PS50878">
    <property type="entry name" value="RT_POL"/>
    <property type="match status" value="1"/>
</dbReference>
<dbReference type="EMBL" id="CACRXK020018702">
    <property type="protein sequence ID" value="CAB4032794.1"/>
    <property type="molecule type" value="Genomic_DNA"/>
</dbReference>
<evidence type="ECO:0000313" key="2">
    <source>
        <dbReference type="Proteomes" id="UP001152795"/>
    </source>
</evidence>
<protein>
    <submittedName>
        <fullName evidence="1">Uncharacterized protein</fullName>
    </submittedName>
</protein>
<reference evidence="1" key="1">
    <citation type="submission" date="2020-04" db="EMBL/GenBank/DDBJ databases">
        <authorList>
            <person name="Alioto T."/>
            <person name="Alioto T."/>
            <person name="Gomez Garrido J."/>
        </authorList>
    </citation>
    <scope>NUCLEOTIDE SEQUENCE</scope>
    <source>
        <strain evidence="1">A484AB</strain>
    </source>
</reference>
<proteinExistence type="predicted"/>
<feature type="non-terminal residue" evidence="1">
    <location>
        <position position="166"/>
    </location>
</feature>
<dbReference type="AlphaFoldDB" id="A0A7D9LHH4"/>
<dbReference type="Pfam" id="PF00078">
    <property type="entry name" value="RVT_1"/>
    <property type="match status" value="1"/>
</dbReference>
<dbReference type="InterPro" id="IPR000477">
    <property type="entry name" value="RT_dom"/>
</dbReference>
<evidence type="ECO:0000313" key="1">
    <source>
        <dbReference type="EMBL" id="CAB4032794.1"/>
    </source>
</evidence>